<feature type="signal peptide" evidence="1">
    <location>
        <begin position="1"/>
        <end position="22"/>
    </location>
</feature>
<reference evidence="3 4" key="1">
    <citation type="submission" date="2016-10" db="EMBL/GenBank/DDBJ databases">
        <authorList>
            <person name="de Groot N.N."/>
        </authorList>
    </citation>
    <scope>NUCLEOTIDE SEQUENCE [LARGE SCALE GENOMIC DNA]</scope>
    <source>
        <strain evidence="3 4">DSM 6793</strain>
    </source>
</reference>
<dbReference type="PANTHER" id="PTHR43798">
    <property type="entry name" value="MONOACYLGLYCEROL LIPASE"/>
    <property type="match status" value="1"/>
</dbReference>
<dbReference type="Proteomes" id="UP000199514">
    <property type="component" value="Unassembled WGS sequence"/>
</dbReference>
<evidence type="ECO:0000256" key="1">
    <source>
        <dbReference type="SAM" id="SignalP"/>
    </source>
</evidence>
<proteinExistence type="predicted"/>
<dbReference type="GO" id="GO:0016020">
    <property type="term" value="C:membrane"/>
    <property type="evidence" value="ECO:0007669"/>
    <property type="project" value="TreeGrafter"/>
</dbReference>
<evidence type="ECO:0000259" key="2">
    <source>
        <dbReference type="Pfam" id="PF12697"/>
    </source>
</evidence>
<dbReference type="Gene3D" id="3.40.50.1820">
    <property type="entry name" value="alpha/beta hydrolase"/>
    <property type="match status" value="1"/>
</dbReference>
<dbReference type="InterPro" id="IPR029058">
    <property type="entry name" value="AB_hydrolase_fold"/>
</dbReference>
<dbReference type="OrthoDB" id="7172093at2"/>
<dbReference type="AlphaFoldDB" id="A0A1I1I1P9"/>
<dbReference type="SUPFAM" id="SSF53474">
    <property type="entry name" value="alpha/beta-Hydrolases"/>
    <property type="match status" value="1"/>
</dbReference>
<dbReference type="InterPro" id="IPR000073">
    <property type="entry name" value="AB_hydrolase_1"/>
</dbReference>
<evidence type="ECO:0000313" key="3">
    <source>
        <dbReference type="EMBL" id="SFC30124.1"/>
    </source>
</evidence>
<keyword evidence="4" id="KW-1185">Reference proteome</keyword>
<feature type="domain" description="AB hydrolase-1" evidence="2">
    <location>
        <begin position="43"/>
        <end position="249"/>
    </location>
</feature>
<keyword evidence="1" id="KW-0732">Signal</keyword>
<dbReference type="InterPro" id="IPR050266">
    <property type="entry name" value="AB_hydrolase_sf"/>
</dbReference>
<accession>A0A1I1I1P9</accession>
<dbReference type="Pfam" id="PF12697">
    <property type="entry name" value="Abhydrolase_6"/>
    <property type="match status" value="1"/>
</dbReference>
<feature type="chain" id="PRO_5011475311" evidence="1">
    <location>
        <begin position="23"/>
        <end position="285"/>
    </location>
</feature>
<dbReference type="PANTHER" id="PTHR43798:SF33">
    <property type="entry name" value="HYDROLASE, PUTATIVE (AFU_ORTHOLOGUE AFUA_2G14860)-RELATED"/>
    <property type="match status" value="1"/>
</dbReference>
<gene>
    <name evidence="3" type="ORF">SAMN05421780_104172</name>
</gene>
<name>A0A1I1I1P9_9BACT</name>
<evidence type="ECO:0000313" key="4">
    <source>
        <dbReference type="Proteomes" id="UP000199514"/>
    </source>
</evidence>
<dbReference type="RefSeq" id="WP_091510882.1">
    <property type="nucleotide sequence ID" value="NZ_FOLE01000004.1"/>
</dbReference>
<protein>
    <submittedName>
        <fullName evidence="3">Pimeloyl-ACP methyl ester carboxylesterase</fullName>
    </submittedName>
</protein>
<dbReference type="EMBL" id="FOLE01000004">
    <property type="protein sequence ID" value="SFC30124.1"/>
    <property type="molecule type" value="Genomic_DNA"/>
</dbReference>
<sequence>MKTLRIVIAAMLLMTFGQSIFAQKNTVSYPFQVQKTGKGAKAVIFIPGFGCAGQVWDETKTLFGKDYTCYTLTMAGFAGAPPAPNSTFAGWATAIATFIKNEKIQKPIIVGHSMGGALAMAIAAENPQMPEKIVVVDALPCLAALMNPSFKSNPNNDCTPIVNQMLSVSEAQFAQMQKISAASLVSDTAKQNLVVNWTLKSDRKTFAAMYCDFSNTDLREKIQFVQCPTLVLLEGNFQPIKSAIEQQYQHLKTAQLAYADKGLHFIMYDNTAWYNAQLTQFLNLR</sequence>
<organism evidence="3 4">
    <name type="scientific">Flexibacter flexilis DSM 6793</name>
    <dbReference type="NCBI Taxonomy" id="927664"/>
    <lineage>
        <taxon>Bacteria</taxon>
        <taxon>Pseudomonadati</taxon>
        <taxon>Bacteroidota</taxon>
        <taxon>Cytophagia</taxon>
        <taxon>Cytophagales</taxon>
        <taxon>Flexibacteraceae</taxon>
        <taxon>Flexibacter</taxon>
    </lineage>
</organism>
<dbReference type="STRING" id="927664.SAMN05421780_104172"/>